<protein>
    <submittedName>
        <fullName evidence="1">Uncharacterized protein</fullName>
    </submittedName>
</protein>
<evidence type="ECO:0000313" key="1">
    <source>
        <dbReference type="EMBL" id="KZS41388.1"/>
    </source>
</evidence>
<comment type="caution">
    <text evidence="1">The sequence shown here is derived from an EMBL/GenBank/DDBJ whole genome shotgun (WGS) entry which is preliminary data.</text>
</comment>
<reference evidence="1 2" key="1">
    <citation type="submission" date="2016-01" db="EMBL/GenBank/DDBJ databases">
        <title>The draft genome sequence of Aquimarina sp. RZW4-3-2.</title>
        <authorList>
            <person name="Wang Y."/>
        </authorList>
    </citation>
    <scope>NUCLEOTIDE SEQUENCE [LARGE SCALE GENOMIC DNA]</scope>
    <source>
        <strain evidence="1 2">RZW4-3-2</strain>
    </source>
</reference>
<evidence type="ECO:0000313" key="2">
    <source>
        <dbReference type="Proteomes" id="UP000076715"/>
    </source>
</evidence>
<name>A0A162DJI4_9FLAO</name>
<dbReference type="OrthoDB" id="1165028at2"/>
<proteinExistence type="predicted"/>
<dbReference type="RefSeq" id="WP_066312204.1">
    <property type="nucleotide sequence ID" value="NZ_CANLSS010000007.1"/>
</dbReference>
<dbReference type="Proteomes" id="UP000076715">
    <property type="component" value="Unassembled WGS sequence"/>
</dbReference>
<accession>A0A162DJI4</accession>
<gene>
    <name evidence="1" type="ORF">AWE51_22045</name>
</gene>
<keyword evidence="2" id="KW-1185">Reference proteome</keyword>
<dbReference type="EMBL" id="LQRT01000005">
    <property type="protein sequence ID" value="KZS41388.1"/>
    <property type="molecule type" value="Genomic_DNA"/>
</dbReference>
<organism evidence="1 2">
    <name type="scientific">Aquimarina aggregata</name>
    <dbReference type="NCBI Taxonomy" id="1642818"/>
    <lineage>
        <taxon>Bacteria</taxon>
        <taxon>Pseudomonadati</taxon>
        <taxon>Bacteroidota</taxon>
        <taxon>Flavobacteriia</taxon>
        <taxon>Flavobacteriales</taxon>
        <taxon>Flavobacteriaceae</taxon>
        <taxon>Aquimarina</taxon>
    </lineage>
</organism>
<dbReference type="AlphaFoldDB" id="A0A162DJI4"/>
<sequence>MPNNDLIDLLGKHINEVPKAYTDTTTIDRKEDVYTLDITDHYFNKPYEMVFLSVDDNLIIKQISFAVNETIDQSLYQSMVSAYGEPNIMLKFGELISIDPTVTQNDWFKIENTLTYNIEKCTFDESPFVFGWHKENYDIQVLITDQKNQRPRTLIVFGKGILDEYKKF</sequence>